<reference evidence="10" key="1">
    <citation type="journal article" date="2013" name="Int. J. Syst. Evol. Microbiol.">
        <title>Polycladomyces abyssicola gen. nov., sp. nov., a thermophilic filamentous bacterium isolated from hemipelagic sediment.</title>
        <authorList>
            <person name="Tsubouchi T."/>
            <person name="Shimane Y."/>
            <person name="Mori K."/>
            <person name="Usui K."/>
            <person name="Hiraki T."/>
            <person name="Tame A."/>
            <person name="Uematsu K."/>
            <person name="Maruyama T."/>
            <person name="Hatada Y."/>
        </authorList>
    </citation>
    <scope>NUCLEOTIDE SEQUENCE</scope>
    <source>
        <strain evidence="10">JIR-001</strain>
    </source>
</reference>
<accession>A0A8D5UDB5</accession>
<comment type="similarity">
    <text evidence="2 8">Belongs to the nucleobase:cation symporter-2 (NCS2) (TC 2.A.40) family. Azg-like subfamily.</text>
</comment>
<feature type="transmembrane region" description="Helical" evidence="9">
    <location>
        <begin position="416"/>
        <end position="433"/>
    </location>
</feature>
<proteinExistence type="inferred from homology"/>
<evidence type="ECO:0000256" key="2">
    <source>
        <dbReference type="ARBA" id="ARBA00005697"/>
    </source>
</evidence>
<dbReference type="AlphaFoldDB" id="A0A8D5UDB5"/>
<gene>
    <name evidence="10" type="ORF">JIR001_07420</name>
</gene>
<keyword evidence="6 8" id="KW-1133">Transmembrane helix</keyword>
<evidence type="ECO:0000256" key="1">
    <source>
        <dbReference type="ARBA" id="ARBA00004651"/>
    </source>
</evidence>
<keyword evidence="4 8" id="KW-1003">Cell membrane</keyword>
<protein>
    <submittedName>
        <fullName evidence="10">Guanine permease</fullName>
    </submittedName>
</protein>
<feature type="transmembrane region" description="Helical" evidence="9">
    <location>
        <begin position="283"/>
        <end position="305"/>
    </location>
</feature>
<name>A0A8D5UDB5_9BACL</name>
<feature type="transmembrane region" description="Helical" evidence="9">
    <location>
        <begin position="134"/>
        <end position="154"/>
    </location>
</feature>
<dbReference type="PIRSF" id="PIRSF005353">
    <property type="entry name" value="PbuG"/>
    <property type="match status" value="1"/>
</dbReference>
<keyword evidence="11" id="KW-1185">Reference proteome</keyword>
<feature type="transmembrane region" description="Helical" evidence="9">
    <location>
        <begin position="166"/>
        <end position="185"/>
    </location>
</feature>
<reference evidence="10" key="2">
    <citation type="journal article" date="2021" name="Microbiol. Resour. Announc.">
        <title>Complete Genome Sequence of Polycladomyces abyssicola JIR-001T, Isolated from Hemipelagic Sediment in Deep Seawater.</title>
        <authorList>
            <person name="Tsubouchi T."/>
            <person name="Kaneko Y."/>
        </authorList>
    </citation>
    <scope>NUCLEOTIDE SEQUENCE</scope>
    <source>
        <strain evidence="10">JIR-001</strain>
    </source>
</reference>
<feature type="transmembrane region" description="Helical" evidence="9">
    <location>
        <begin position="192"/>
        <end position="210"/>
    </location>
</feature>
<sequence length="434" mass="46090">MDQFFGFSEKGTNVRTEILAGFTTFLTMVYIVVVNPAILQKAGMDFGAVFVATVLSTVLSTLIMGIFANYPIAIAPGMGMNAYFAFSVVGHHGVSWQVGLGAILVAGILFLLLSLTPFREGLIRAIPDGLKHGITAGIGLFIAFIGLKSAGIIVNNEVNLVGLGDFRHPLTILSLFGLFATLVLMTLRVKGALFIGMVLTAAAGWAFGLMKMPAQWVSAPPSMAPTFGQAVATLPEVFQHGLYAVIFAFLLVTLFDTTGTMIGVAEQAGLMKNGTFPRMKQALLADAIGMSAGAVMGTTPTSAYIESSTGVATGGRTGFTAVVVSFLMLGTLFFEPLVEAVAGLPAITAPSLIIVGCFMMAGLAKVRWDQFDEAFPAFIVMLSMPLTFSIATGIAFGFITYPLLKIVRGQFREVHPLMYVFMVLFILQLVFVPA</sequence>
<organism evidence="10 11">
    <name type="scientific">Polycladomyces abyssicola</name>
    <dbReference type="NCBI Taxonomy" id="1125966"/>
    <lineage>
        <taxon>Bacteria</taxon>
        <taxon>Bacillati</taxon>
        <taxon>Bacillota</taxon>
        <taxon>Bacilli</taxon>
        <taxon>Bacillales</taxon>
        <taxon>Thermoactinomycetaceae</taxon>
        <taxon>Polycladomyces</taxon>
    </lineage>
</organism>
<evidence type="ECO:0000256" key="4">
    <source>
        <dbReference type="ARBA" id="ARBA00022475"/>
    </source>
</evidence>
<feature type="transmembrane region" description="Helical" evidence="9">
    <location>
        <begin position="317"/>
        <end position="334"/>
    </location>
</feature>
<feature type="transmembrane region" description="Helical" evidence="9">
    <location>
        <begin position="242"/>
        <end position="262"/>
    </location>
</feature>
<keyword evidence="5 8" id="KW-0812">Transmembrane</keyword>
<keyword evidence="7 8" id="KW-0472">Membrane</keyword>
<evidence type="ECO:0000256" key="9">
    <source>
        <dbReference type="SAM" id="Phobius"/>
    </source>
</evidence>
<feature type="transmembrane region" description="Helical" evidence="9">
    <location>
        <begin position="46"/>
        <end position="74"/>
    </location>
</feature>
<dbReference type="PANTHER" id="PTHR43337">
    <property type="entry name" value="XANTHINE/URACIL PERMEASE C887.17-RELATED"/>
    <property type="match status" value="1"/>
</dbReference>
<comment type="subcellular location">
    <subcellularLocation>
        <location evidence="1 8">Cell membrane</location>
        <topology evidence="1 8">Multi-pass membrane protein</topology>
    </subcellularLocation>
</comment>
<evidence type="ECO:0000256" key="5">
    <source>
        <dbReference type="ARBA" id="ARBA00022692"/>
    </source>
</evidence>
<evidence type="ECO:0000313" key="10">
    <source>
        <dbReference type="EMBL" id="BCU80959.1"/>
    </source>
</evidence>
<dbReference type="PANTHER" id="PTHR43337:SF1">
    <property type="entry name" value="XANTHINE_URACIL PERMEASE C887.17-RELATED"/>
    <property type="match status" value="1"/>
</dbReference>
<dbReference type="KEGG" id="pabs:JIR001_07420"/>
<dbReference type="Pfam" id="PF00860">
    <property type="entry name" value="Xan_ur_permease"/>
    <property type="match status" value="1"/>
</dbReference>
<feature type="transmembrane region" description="Helical" evidence="9">
    <location>
        <begin position="94"/>
        <end position="113"/>
    </location>
</feature>
<evidence type="ECO:0000256" key="6">
    <source>
        <dbReference type="ARBA" id="ARBA00022989"/>
    </source>
</evidence>
<keyword evidence="3 8" id="KW-0813">Transport</keyword>
<dbReference type="InterPro" id="IPR006043">
    <property type="entry name" value="NCS2"/>
</dbReference>
<dbReference type="InterPro" id="IPR026033">
    <property type="entry name" value="Azg-like_bact_archaea"/>
</dbReference>
<feature type="transmembrane region" description="Helical" evidence="9">
    <location>
        <begin position="375"/>
        <end position="404"/>
    </location>
</feature>
<dbReference type="InterPro" id="IPR045018">
    <property type="entry name" value="Azg-like"/>
</dbReference>
<dbReference type="EMBL" id="AP024601">
    <property type="protein sequence ID" value="BCU80959.1"/>
    <property type="molecule type" value="Genomic_DNA"/>
</dbReference>
<evidence type="ECO:0000256" key="7">
    <source>
        <dbReference type="ARBA" id="ARBA00023136"/>
    </source>
</evidence>
<evidence type="ECO:0000256" key="8">
    <source>
        <dbReference type="PIRNR" id="PIRNR005353"/>
    </source>
</evidence>
<feature type="transmembrane region" description="Helical" evidence="9">
    <location>
        <begin position="18"/>
        <end position="39"/>
    </location>
</feature>
<feature type="transmembrane region" description="Helical" evidence="9">
    <location>
        <begin position="341"/>
        <end position="363"/>
    </location>
</feature>
<dbReference type="RefSeq" id="WP_212774257.1">
    <property type="nucleotide sequence ID" value="NZ_AP024601.1"/>
</dbReference>
<dbReference type="GO" id="GO:0005886">
    <property type="term" value="C:plasma membrane"/>
    <property type="evidence" value="ECO:0007669"/>
    <property type="project" value="UniProtKB-SubCell"/>
</dbReference>
<dbReference type="Proteomes" id="UP000677436">
    <property type="component" value="Chromosome"/>
</dbReference>
<dbReference type="GO" id="GO:0005345">
    <property type="term" value="F:purine nucleobase transmembrane transporter activity"/>
    <property type="evidence" value="ECO:0007669"/>
    <property type="project" value="TreeGrafter"/>
</dbReference>
<evidence type="ECO:0000256" key="3">
    <source>
        <dbReference type="ARBA" id="ARBA00022448"/>
    </source>
</evidence>
<evidence type="ECO:0000313" key="11">
    <source>
        <dbReference type="Proteomes" id="UP000677436"/>
    </source>
</evidence>